<name>A0A3A8APQ8_9HYPH</name>
<dbReference type="SUPFAM" id="SSF53300">
    <property type="entry name" value="vWA-like"/>
    <property type="match status" value="1"/>
</dbReference>
<keyword evidence="2" id="KW-1185">Reference proteome</keyword>
<dbReference type="EMBL" id="QFWV02000004">
    <property type="protein sequence ID" value="RKF07681.1"/>
    <property type="molecule type" value="Genomic_DNA"/>
</dbReference>
<reference evidence="1 2" key="1">
    <citation type="journal article" date="2018" name="Int. J. Syst. Bacteriol.">
        <title>Oceaniradius stylonemae gen. nov., sp. nov., isolated from a red alga, Stylonema cornu-cervi.</title>
        <authorList>
            <person name="Jeong S."/>
        </authorList>
    </citation>
    <scope>NUCLEOTIDE SEQUENCE [LARGE SCALE GENOMIC DNA]</scope>
    <source>
        <strain evidence="1 2">StC1</strain>
    </source>
</reference>
<dbReference type="Gene3D" id="3.40.50.410">
    <property type="entry name" value="von Willebrand factor, type A domain"/>
    <property type="match status" value="1"/>
</dbReference>
<evidence type="ECO:0000313" key="1">
    <source>
        <dbReference type="EMBL" id="RKF07681.1"/>
    </source>
</evidence>
<dbReference type="Pfam" id="PF06707">
    <property type="entry name" value="DUF1194"/>
    <property type="match status" value="1"/>
</dbReference>
<dbReference type="RefSeq" id="WP_109765472.1">
    <property type="nucleotide sequence ID" value="NZ_JASHJQ010000001.1"/>
</dbReference>
<organism evidence="1 2">
    <name type="scientific">Oceaniradius stylonematis</name>
    <dbReference type="NCBI Taxonomy" id="2184161"/>
    <lineage>
        <taxon>Bacteria</taxon>
        <taxon>Pseudomonadati</taxon>
        <taxon>Pseudomonadota</taxon>
        <taxon>Alphaproteobacteria</taxon>
        <taxon>Hyphomicrobiales</taxon>
        <taxon>Ahrensiaceae</taxon>
        <taxon>Oceaniradius</taxon>
    </lineage>
</organism>
<comment type="caution">
    <text evidence="1">The sequence shown here is derived from an EMBL/GenBank/DDBJ whole genome shotgun (WGS) entry which is preliminary data.</text>
</comment>
<dbReference type="Proteomes" id="UP000246132">
    <property type="component" value="Unassembled WGS sequence"/>
</dbReference>
<accession>A0A3A8APQ8</accession>
<protein>
    <submittedName>
        <fullName evidence="1">DUF1194 domain-containing protein</fullName>
    </submittedName>
</protein>
<dbReference type="AlphaFoldDB" id="A0A3A8APQ8"/>
<dbReference type="OrthoDB" id="9792179at2"/>
<dbReference type="InterPro" id="IPR036465">
    <property type="entry name" value="vWFA_dom_sf"/>
</dbReference>
<dbReference type="CDD" id="cd00198">
    <property type="entry name" value="vWFA"/>
    <property type="match status" value="1"/>
</dbReference>
<evidence type="ECO:0000313" key="2">
    <source>
        <dbReference type="Proteomes" id="UP000246132"/>
    </source>
</evidence>
<proteinExistence type="predicted"/>
<sequence>MRLSLQSLILTMSIWLLLTAALRAETIQVDAELVLAVDVSRSMSPAELDIQRRGYAQALVSDEVIDAISDGLLGRVAIQYVEWAGQYNQRILVDWTLIEERADAQAFAEQLLAHASLSMSRTSISGGINFAVSAIDTNAYSGSRRIIDISGDGPNNQGPYVVRARDEALSSGIVINGLPLMTRDGIYSQFDIERLDLYYRDCVIGGPGAFLIPVLSWDEFPEAVRRKIVLELAGGPSSPARIIPTSGSILDLPGGEQDCRIGEKIWEQNRWMWTDP</sequence>
<gene>
    <name evidence="1" type="ORF">DEM25_007945</name>
</gene>
<dbReference type="InterPro" id="IPR010607">
    <property type="entry name" value="DUF1194"/>
</dbReference>